<evidence type="ECO:0000313" key="1">
    <source>
        <dbReference type="EMBL" id="CAL1616429.1"/>
    </source>
</evidence>
<proteinExistence type="predicted"/>
<name>A0AAV2MTG3_KNICA</name>
<reference evidence="1 2" key="1">
    <citation type="submission" date="2024-04" db="EMBL/GenBank/DDBJ databases">
        <authorList>
            <person name="Waldvogel A.-M."/>
            <person name="Schoenle A."/>
        </authorList>
    </citation>
    <scope>NUCLEOTIDE SEQUENCE [LARGE SCALE GENOMIC DNA]</scope>
</reference>
<dbReference type="AlphaFoldDB" id="A0AAV2MTG3"/>
<sequence length="123" mass="13014">MGGRGRKEAYGSVRDVSGGLPQLLGGAHGQASLTHWCCGEDRDQFQPKTIGSGSCRRCHRCLPVTTSVSLLSPLSPGGCSLTGTQSSGWCPWGLCSYYGPLSALHTEPLGARRVERQSHWGVG</sequence>
<organism evidence="1 2">
    <name type="scientific">Knipowitschia caucasica</name>
    <name type="common">Caucasian dwarf goby</name>
    <name type="synonym">Pomatoschistus caucasicus</name>
    <dbReference type="NCBI Taxonomy" id="637954"/>
    <lineage>
        <taxon>Eukaryota</taxon>
        <taxon>Metazoa</taxon>
        <taxon>Chordata</taxon>
        <taxon>Craniata</taxon>
        <taxon>Vertebrata</taxon>
        <taxon>Euteleostomi</taxon>
        <taxon>Actinopterygii</taxon>
        <taxon>Neopterygii</taxon>
        <taxon>Teleostei</taxon>
        <taxon>Neoteleostei</taxon>
        <taxon>Acanthomorphata</taxon>
        <taxon>Gobiaria</taxon>
        <taxon>Gobiiformes</taxon>
        <taxon>Gobioidei</taxon>
        <taxon>Gobiidae</taxon>
        <taxon>Gobiinae</taxon>
        <taxon>Knipowitschia</taxon>
    </lineage>
</organism>
<evidence type="ECO:0000313" key="2">
    <source>
        <dbReference type="Proteomes" id="UP001497482"/>
    </source>
</evidence>
<keyword evidence="2" id="KW-1185">Reference proteome</keyword>
<gene>
    <name evidence="1" type="ORF">KC01_LOCUS42185</name>
</gene>
<accession>A0AAV2MTG3</accession>
<dbReference type="EMBL" id="OZ035831">
    <property type="protein sequence ID" value="CAL1616429.1"/>
    <property type="molecule type" value="Genomic_DNA"/>
</dbReference>
<protein>
    <submittedName>
        <fullName evidence="1">Uncharacterized protein</fullName>
    </submittedName>
</protein>
<dbReference type="Proteomes" id="UP001497482">
    <property type="component" value="Chromosome 9"/>
</dbReference>